<dbReference type="GO" id="GO:0050380">
    <property type="term" value="F:undecaprenyl-diphosphatase activity"/>
    <property type="evidence" value="ECO:0007669"/>
    <property type="project" value="UniProtKB-EC"/>
</dbReference>
<evidence type="ECO:0000256" key="2">
    <source>
        <dbReference type="ARBA" id="ARBA00010621"/>
    </source>
</evidence>
<dbReference type="EMBL" id="CAEZYX010000079">
    <property type="protein sequence ID" value="CAB4744484.1"/>
    <property type="molecule type" value="Genomic_DNA"/>
</dbReference>
<dbReference type="PANTHER" id="PTHR30622">
    <property type="entry name" value="UNDECAPRENYL-DIPHOSPHATASE"/>
    <property type="match status" value="1"/>
</dbReference>
<dbReference type="PANTHER" id="PTHR30622:SF4">
    <property type="entry name" value="UNDECAPRENYL-DIPHOSPHATASE"/>
    <property type="match status" value="1"/>
</dbReference>
<evidence type="ECO:0000256" key="8">
    <source>
        <dbReference type="ARBA" id="ARBA00022989"/>
    </source>
</evidence>
<sequence length="288" mass="31294">MELSYTQSILTGLIQGITELFPISSLGHAVLIPAWVGGSWASFITDPASPYLTVTIALHAASALALFLVFRKRWFSMLGDTFISLRKWNFSSHNTRLFLMIIIATIPVGLLGIIFEEPLQNLFGDPLPSAFFLTINGLILIAAERLSRKNSAISLHEDAVDNIATHITPVSALAVGFGQSLALFAGISRFGITISAGLLRKMHHSVSAEFAFLLALPVIAGASLLKLPELFTPELRHLAGPVIAGSIVSFAATYFSISFLVKWFKTKTLYPFAIYCLIVGLISILRFA</sequence>
<evidence type="ECO:0000256" key="9">
    <source>
        <dbReference type="ARBA" id="ARBA00023136"/>
    </source>
</evidence>
<feature type="transmembrane region" description="Helical" evidence="12">
    <location>
        <begin position="210"/>
        <end position="227"/>
    </location>
</feature>
<proteinExistence type="inferred from homology"/>
<protein>
    <recommendedName>
        <fullName evidence="4">Undecaprenyl-diphosphatase</fullName>
        <ecNumber evidence="3">3.6.1.27</ecNumber>
    </recommendedName>
    <alternativeName>
        <fullName evidence="10">Undecaprenyl pyrophosphate phosphatase</fullName>
    </alternativeName>
</protein>
<feature type="transmembrane region" description="Helical" evidence="12">
    <location>
        <begin position="12"/>
        <end position="36"/>
    </location>
</feature>
<keyword evidence="8 12" id="KW-1133">Transmembrane helix</keyword>
<dbReference type="AlphaFoldDB" id="A0A6J6TCF7"/>
<gene>
    <name evidence="13" type="ORF">UFOPK2312_00835</name>
    <name evidence="14" type="ORF">UFOPK2802_00763</name>
    <name evidence="15" type="ORF">UFOPK3083_00727</name>
</gene>
<evidence type="ECO:0000256" key="12">
    <source>
        <dbReference type="SAM" id="Phobius"/>
    </source>
</evidence>
<evidence type="ECO:0000313" key="14">
    <source>
        <dbReference type="EMBL" id="CAB4744484.1"/>
    </source>
</evidence>
<evidence type="ECO:0000256" key="4">
    <source>
        <dbReference type="ARBA" id="ARBA00021581"/>
    </source>
</evidence>
<evidence type="ECO:0000313" key="13">
    <source>
        <dbReference type="EMBL" id="CAB4675590.1"/>
    </source>
</evidence>
<evidence type="ECO:0000313" key="15">
    <source>
        <dbReference type="EMBL" id="CAB4807906.1"/>
    </source>
</evidence>
<feature type="transmembrane region" description="Helical" evidence="12">
    <location>
        <begin position="48"/>
        <end position="70"/>
    </location>
</feature>
<dbReference type="HAMAP" id="MF_01006">
    <property type="entry name" value="Undec_diphosphatase"/>
    <property type="match status" value="1"/>
</dbReference>
<dbReference type="GO" id="GO:0005886">
    <property type="term" value="C:plasma membrane"/>
    <property type="evidence" value="ECO:0007669"/>
    <property type="project" value="UniProtKB-SubCell"/>
</dbReference>
<dbReference type="EC" id="3.6.1.27" evidence="3"/>
<evidence type="ECO:0000256" key="7">
    <source>
        <dbReference type="ARBA" id="ARBA00022801"/>
    </source>
</evidence>
<feature type="transmembrane region" description="Helical" evidence="12">
    <location>
        <begin position="239"/>
        <end position="261"/>
    </location>
</feature>
<evidence type="ECO:0000256" key="11">
    <source>
        <dbReference type="ARBA" id="ARBA00047594"/>
    </source>
</evidence>
<dbReference type="EMBL" id="CAEZWY010000101">
    <property type="protein sequence ID" value="CAB4675590.1"/>
    <property type="molecule type" value="Genomic_DNA"/>
</dbReference>
<evidence type="ECO:0000256" key="10">
    <source>
        <dbReference type="ARBA" id="ARBA00032707"/>
    </source>
</evidence>
<dbReference type="InterPro" id="IPR003824">
    <property type="entry name" value="UppP"/>
</dbReference>
<reference evidence="14" key="1">
    <citation type="submission" date="2020-05" db="EMBL/GenBank/DDBJ databases">
        <authorList>
            <person name="Chiriac C."/>
            <person name="Salcher M."/>
            <person name="Ghai R."/>
            <person name="Kavagutti S V."/>
        </authorList>
    </citation>
    <scope>NUCLEOTIDE SEQUENCE</scope>
</reference>
<keyword evidence="6 12" id="KW-0812">Transmembrane</keyword>
<keyword evidence="5" id="KW-1003">Cell membrane</keyword>
<comment type="catalytic activity">
    <reaction evidence="11">
        <text>di-trans,octa-cis-undecaprenyl diphosphate + H2O = di-trans,octa-cis-undecaprenyl phosphate + phosphate + H(+)</text>
        <dbReference type="Rhea" id="RHEA:28094"/>
        <dbReference type="ChEBI" id="CHEBI:15377"/>
        <dbReference type="ChEBI" id="CHEBI:15378"/>
        <dbReference type="ChEBI" id="CHEBI:43474"/>
        <dbReference type="ChEBI" id="CHEBI:58405"/>
        <dbReference type="ChEBI" id="CHEBI:60392"/>
        <dbReference type="EC" id="3.6.1.27"/>
    </reaction>
</comment>
<comment type="subcellular location">
    <subcellularLocation>
        <location evidence="1">Cell membrane</location>
        <topology evidence="1">Multi-pass membrane protein</topology>
    </subcellularLocation>
</comment>
<evidence type="ECO:0000256" key="5">
    <source>
        <dbReference type="ARBA" id="ARBA00022475"/>
    </source>
</evidence>
<accession>A0A6J6TCF7</accession>
<comment type="similarity">
    <text evidence="2">Belongs to the UppP family.</text>
</comment>
<evidence type="ECO:0000256" key="1">
    <source>
        <dbReference type="ARBA" id="ARBA00004651"/>
    </source>
</evidence>
<keyword evidence="9 12" id="KW-0472">Membrane</keyword>
<keyword evidence="7" id="KW-0378">Hydrolase</keyword>
<name>A0A6J6TCF7_9ZZZZ</name>
<dbReference type="EMBL" id="CAFAAT010000078">
    <property type="protein sequence ID" value="CAB4807906.1"/>
    <property type="molecule type" value="Genomic_DNA"/>
</dbReference>
<evidence type="ECO:0000256" key="3">
    <source>
        <dbReference type="ARBA" id="ARBA00012374"/>
    </source>
</evidence>
<dbReference type="Pfam" id="PF02673">
    <property type="entry name" value="BacA"/>
    <property type="match status" value="1"/>
</dbReference>
<feature type="transmembrane region" description="Helical" evidence="12">
    <location>
        <begin position="97"/>
        <end position="115"/>
    </location>
</feature>
<feature type="transmembrane region" description="Helical" evidence="12">
    <location>
        <begin position="268"/>
        <end position="287"/>
    </location>
</feature>
<organism evidence="14">
    <name type="scientific">freshwater metagenome</name>
    <dbReference type="NCBI Taxonomy" id="449393"/>
    <lineage>
        <taxon>unclassified sequences</taxon>
        <taxon>metagenomes</taxon>
        <taxon>ecological metagenomes</taxon>
    </lineage>
</organism>
<evidence type="ECO:0000256" key="6">
    <source>
        <dbReference type="ARBA" id="ARBA00022692"/>
    </source>
</evidence>